<keyword evidence="1" id="KW-0812">Transmembrane</keyword>
<proteinExistence type="predicted"/>
<keyword evidence="3" id="KW-0378">Hydrolase</keyword>
<feature type="transmembrane region" description="Helical" evidence="1">
    <location>
        <begin position="220"/>
        <end position="239"/>
    </location>
</feature>
<dbReference type="GO" id="GO:0004175">
    <property type="term" value="F:endopeptidase activity"/>
    <property type="evidence" value="ECO:0007669"/>
    <property type="project" value="UniProtKB-ARBA"/>
</dbReference>
<dbReference type="PANTHER" id="PTHR36435:SF1">
    <property type="entry name" value="CAAX AMINO TERMINAL PROTEASE FAMILY PROTEIN"/>
    <property type="match status" value="1"/>
</dbReference>
<dbReference type="InterPro" id="IPR003675">
    <property type="entry name" value="Rce1/LyrA-like_dom"/>
</dbReference>
<feature type="transmembrane region" description="Helical" evidence="1">
    <location>
        <begin position="99"/>
        <end position="118"/>
    </location>
</feature>
<protein>
    <submittedName>
        <fullName evidence="3">CPBP family intramembrane metalloprotease</fullName>
    </submittedName>
</protein>
<dbReference type="GO" id="GO:0080120">
    <property type="term" value="P:CAAX-box protein maturation"/>
    <property type="evidence" value="ECO:0007669"/>
    <property type="project" value="UniProtKB-ARBA"/>
</dbReference>
<feature type="transmembrane region" description="Helical" evidence="1">
    <location>
        <begin position="138"/>
        <end position="158"/>
    </location>
</feature>
<keyword evidence="3" id="KW-0645">Protease</keyword>
<dbReference type="AlphaFoldDB" id="A0A9D9IGY3"/>
<name>A0A9D9IGY3_9BACT</name>
<dbReference type="Proteomes" id="UP000823604">
    <property type="component" value="Unassembled WGS sequence"/>
</dbReference>
<reference evidence="3" key="2">
    <citation type="journal article" date="2021" name="PeerJ">
        <title>Extensive microbial diversity within the chicken gut microbiome revealed by metagenomics and culture.</title>
        <authorList>
            <person name="Gilroy R."/>
            <person name="Ravi A."/>
            <person name="Getino M."/>
            <person name="Pursley I."/>
            <person name="Horton D.L."/>
            <person name="Alikhan N.F."/>
            <person name="Baker D."/>
            <person name="Gharbi K."/>
            <person name="Hall N."/>
            <person name="Watson M."/>
            <person name="Adriaenssens E.M."/>
            <person name="Foster-Nyarko E."/>
            <person name="Jarju S."/>
            <person name="Secka A."/>
            <person name="Antonio M."/>
            <person name="Oren A."/>
            <person name="Chaudhuri R.R."/>
            <person name="La Ragione R."/>
            <person name="Hildebrand F."/>
            <person name="Pallen M.J."/>
        </authorList>
    </citation>
    <scope>NUCLEOTIDE SEQUENCE</scope>
    <source>
        <strain evidence="3">B1-8020</strain>
    </source>
</reference>
<accession>A0A9D9IGY3</accession>
<evidence type="ECO:0000313" key="3">
    <source>
        <dbReference type="EMBL" id="MBO8472559.1"/>
    </source>
</evidence>
<evidence type="ECO:0000256" key="1">
    <source>
        <dbReference type="SAM" id="Phobius"/>
    </source>
</evidence>
<feature type="transmembrane region" description="Helical" evidence="1">
    <location>
        <begin position="51"/>
        <end position="70"/>
    </location>
</feature>
<sequence>MFKKLSYYLPGVGESWLLALLLLAGNFVASALAIVLSLAFASVITPAEFNIYFLPVSYLITMLFPLLFAINRGKKALLRNSIHSSRNIPVDSNNFGKTGWVLSALLLAIMTICASLVMDPLNSIMPEPWEWVKQSLEMLVNAPKAVAIVTTVILAPLLEELLCRGIILRGMLKHTSSFMAIFWSALIFAVIHLNPFQAVPAFLLGILMGWVYYKTGSLKLTILMHFTNNLLSMLISWYFPMASTTDSFKDILPPDTYWAVTGGGALVLILGLVILGNSWKGMNVIRNSRH</sequence>
<evidence type="ECO:0000259" key="2">
    <source>
        <dbReference type="Pfam" id="PF02517"/>
    </source>
</evidence>
<comment type="caution">
    <text evidence="3">The sequence shown here is derived from an EMBL/GenBank/DDBJ whole genome shotgun (WGS) entry which is preliminary data.</text>
</comment>
<feature type="domain" description="CAAX prenyl protease 2/Lysostaphin resistance protein A-like" evidence="2">
    <location>
        <begin position="145"/>
        <end position="231"/>
    </location>
</feature>
<keyword evidence="1" id="KW-0472">Membrane</keyword>
<feature type="transmembrane region" description="Helical" evidence="1">
    <location>
        <begin position="259"/>
        <end position="279"/>
    </location>
</feature>
<keyword evidence="3" id="KW-0482">Metalloprotease</keyword>
<dbReference type="GO" id="GO:0008237">
    <property type="term" value="F:metallopeptidase activity"/>
    <property type="evidence" value="ECO:0007669"/>
    <property type="project" value="UniProtKB-KW"/>
</dbReference>
<reference evidence="3" key="1">
    <citation type="submission" date="2020-10" db="EMBL/GenBank/DDBJ databases">
        <authorList>
            <person name="Gilroy R."/>
        </authorList>
    </citation>
    <scope>NUCLEOTIDE SEQUENCE</scope>
    <source>
        <strain evidence="3">B1-8020</strain>
    </source>
</reference>
<feature type="transmembrane region" description="Helical" evidence="1">
    <location>
        <begin position="170"/>
        <end position="191"/>
    </location>
</feature>
<dbReference type="Pfam" id="PF02517">
    <property type="entry name" value="Rce1-like"/>
    <property type="match status" value="1"/>
</dbReference>
<dbReference type="EMBL" id="JADIMA010000030">
    <property type="protein sequence ID" value="MBO8472559.1"/>
    <property type="molecule type" value="Genomic_DNA"/>
</dbReference>
<evidence type="ECO:0000313" key="4">
    <source>
        <dbReference type="Proteomes" id="UP000823604"/>
    </source>
</evidence>
<organism evidence="3 4">
    <name type="scientific">Candidatus Merdivivens pullicola</name>
    <dbReference type="NCBI Taxonomy" id="2840872"/>
    <lineage>
        <taxon>Bacteria</taxon>
        <taxon>Pseudomonadati</taxon>
        <taxon>Bacteroidota</taxon>
        <taxon>Bacteroidia</taxon>
        <taxon>Bacteroidales</taxon>
        <taxon>Muribaculaceae</taxon>
        <taxon>Muribaculaceae incertae sedis</taxon>
        <taxon>Candidatus Merdivivens</taxon>
    </lineage>
</organism>
<dbReference type="PANTHER" id="PTHR36435">
    <property type="entry name" value="SLR1288 PROTEIN"/>
    <property type="match status" value="1"/>
</dbReference>
<keyword evidence="1" id="KW-1133">Transmembrane helix</keyword>
<dbReference type="InterPro" id="IPR052710">
    <property type="entry name" value="CAAX_protease"/>
</dbReference>
<feature type="transmembrane region" description="Helical" evidence="1">
    <location>
        <begin position="197"/>
        <end position="213"/>
    </location>
</feature>
<gene>
    <name evidence="3" type="ORF">IAB81_02885</name>
</gene>